<keyword evidence="2" id="KW-1185">Reference proteome</keyword>
<dbReference type="AlphaFoldDB" id="T0Q6R0"/>
<gene>
    <name evidence="1" type="ORF">SDRG_13022</name>
</gene>
<name>T0Q6R0_SAPDV</name>
<sequence length="1002" mass="112488">MANLAQAKVSLQKKLNRAEARLLEYLKPTEDICADDPVANTIYSGVDDLFAAGQLEEKAGELMDSIFDLYIKKKTMKPEVEKAAREEYKATSATFTKHVVEQVKQQALVFKGDAKQVRYSRDVLRLALSLTPKARSDLRASGLIQIPSNATLARYRKAHSVKSGSCRVMYTRANEAYAAYQEKRDPNFDRSKPVAVSLMHDECKLTASNIYINTKDNSIVGFVDDEVGDLESLADIFFEETPVKKDPEVAQVVNQWKMRSVYSNFTYLVEFFVSSKEFNAQEFLAQFMHVLLGAEQARFEIIWIVSDSGSANMALFKHLSSLGHKAAPQAAALRARKPKPAEPNDESWLDEQFVSFGHPLDPDRKIFLCPCWTHLFKSLRNLLENKKRHLVNTSEITWGVLVDALARDDDRRAKGLVGDTRLIKDAVQPDGWSKMDVSLAKRVFDIKTITEIICYAKGVIESGPSSPKIVFCDEASLASPGSRLASTNCGPKPWDTTIGRVLRNVRILLQYDWPSDARDPRPTLELMAVIHELTSAFMLDTTQRIHAENVEAVSQFFQHRLAYFHEWKKLVDERNLAGDPTWDKQFMSKITYLNLRLACRAPVAIVEYLVARGGPHGYSPVTDFNQSSIEASFSGLRRLYPSDLTIANYSRGVAASSLAKIDSLYGNKMYSASDMAEETTGDFVYKPYEVQKKEDDEFVQKMLKASKAPRQPVLECPSFEVVLANVGERHFADMARQFIVREARPSLMSSQRTQSKWREYLLSSRQMPSAAWFEDVMSLTTEELEAWDKTLLAVVQMAFGALASYVDAALKTAPSRTLLSLDAYVLELYPGYSTKLGAAFALAPEKVWGTPVVQTIVLDCVVRRMREWNLRLVHGFVGFALRSALNRRSEEVGSLQHRCLLEMRVLAHDIKDKTYMSSYIGTLNEGGLAFLNPELIDWATALIQLARESEDLRSKFNAAWSRLFEPSSNLDASRSAMPFAKSSAAGPVTVCAMRSVKTSSAL</sequence>
<reference evidence="1 2" key="1">
    <citation type="submission" date="2012-04" db="EMBL/GenBank/DDBJ databases">
        <title>The Genome Sequence of Saprolegnia declina VS20.</title>
        <authorList>
            <consortium name="The Broad Institute Genome Sequencing Platform"/>
            <person name="Russ C."/>
            <person name="Nusbaum C."/>
            <person name="Tyler B."/>
            <person name="van West P."/>
            <person name="Dieguez-Uribeondo J."/>
            <person name="de Bruijn I."/>
            <person name="Tripathy S."/>
            <person name="Jiang R."/>
            <person name="Young S.K."/>
            <person name="Zeng Q."/>
            <person name="Gargeya S."/>
            <person name="Fitzgerald M."/>
            <person name="Haas B."/>
            <person name="Abouelleil A."/>
            <person name="Alvarado L."/>
            <person name="Arachchi H.M."/>
            <person name="Berlin A."/>
            <person name="Chapman S.B."/>
            <person name="Goldberg J."/>
            <person name="Griggs A."/>
            <person name="Gujja S."/>
            <person name="Hansen M."/>
            <person name="Howarth C."/>
            <person name="Imamovic A."/>
            <person name="Larimer J."/>
            <person name="McCowen C."/>
            <person name="Montmayeur A."/>
            <person name="Murphy C."/>
            <person name="Neiman D."/>
            <person name="Pearson M."/>
            <person name="Priest M."/>
            <person name="Roberts A."/>
            <person name="Saif S."/>
            <person name="Shea T."/>
            <person name="Sisk P."/>
            <person name="Sykes S."/>
            <person name="Wortman J."/>
            <person name="Nusbaum C."/>
            <person name="Birren B."/>
        </authorList>
    </citation>
    <scope>NUCLEOTIDE SEQUENCE [LARGE SCALE GENOMIC DNA]</scope>
    <source>
        <strain evidence="1 2">VS20</strain>
    </source>
</reference>
<dbReference type="OrthoDB" id="8192384at2759"/>
<protein>
    <submittedName>
        <fullName evidence="1">Uncharacterized protein</fullName>
    </submittedName>
</protein>
<evidence type="ECO:0000313" key="1">
    <source>
        <dbReference type="EMBL" id="EQC29150.1"/>
    </source>
</evidence>
<proteinExistence type="predicted"/>
<dbReference type="RefSeq" id="XP_008617328.1">
    <property type="nucleotide sequence ID" value="XM_008619106.1"/>
</dbReference>
<organism evidence="1 2">
    <name type="scientific">Saprolegnia diclina (strain VS20)</name>
    <dbReference type="NCBI Taxonomy" id="1156394"/>
    <lineage>
        <taxon>Eukaryota</taxon>
        <taxon>Sar</taxon>
        <taxon>Stramenopiles</taxon>
        <taxon>Oomycota</taxon>
        <taxon>Saprolegniomycetes</taxon>
        <taxon>Saprolegniales</taxon>
        <taxon>Saprolegniaceae</taxon>
        <taxon>Saprolegnia</taxon>
    </lineage>
</organism>
<dbReference type="EMBL" id="JH767186">
    <property type="protein sequence ID" value="EQC29150.1"/>
    <property type="molecule type" value="Genomic_DNA"/>
</dbReference>
<accession>T0Q6R0</accession>
<evidence type="ECO:0000313" key="2">
    <source>
        <dbReference type="Proteomes" id="UP000030762"/>
    </source>
</evidence>
<dbReference type="GeneID" id="19953749"/>
<dbReference type="VEuPathDB" id="FungiDB:SDRG_13022"/>
<dbReference type="Proteomes" id="UP000030762">
    <property type="component" value="Unassembled WGS sequence"/>
</dbReference>
<dbReference type="InParanoid" id="T0Q6R0"/>